<evidence type="ECO:0000313" key="2">
    <source>
        <dbReference type="Proteomes" id="UP001595379"/>
    </source>
</evidence>
<gene>
    <name evidence="1" type="ORF">ACFOOR_03845</name>
</gene>
<dbReference type="EMBL" id="JBHRSV010000001">
    <property type="protein sequence ID" value="MFC2925231.1"/>
    <property type="molecule type" value="Genomic_DNA"/>
</dbReference>
<name>A0ABV6ZUV1_9PROT</name>
<sequence length="60" mass="6563">MPAWIRIVNFVSARIRRAVWLVLAVAALQAVTAFSERPAPAVRAALPMAENVNLLQPPLD</sequence>
<organism evidence="1 2">
    <name type="scientific">Hyphobacterium vulgare</name>
    <dbReference type="NCBI Taxonomy" id="1736751"/>
    <lineage>
        <taxon>Bacteria</taxon>
        <taxon>Pseudomonadati</taxon>
        <taxon>Pseudomonadota</taxon>
        <taxon>Alphaproteobacteria</taxon>
        <taxon>Maricaulales</taxon>
        <taxon>Maricaulaceae</taxon>
        <taxon>Hyphobacterium</taxon>
    </lineage>
</organism>
<protein>
    <submittedName>
        <fullName evidence="1">Uncharacterized protein</fullName>
    </submittedName>
</protein>
<reference evidence="2" key="1">
    <citation type="journal article" date="2019" name="Int. J. Syst. Evol. Microbiol.">
        <title>The Global Catalogue of Microorganisms (GCM) 10K type strain sequencing project: providing services to taxonomists for standard genome sequencing and annotation.</title>
        <authorList>
            <consortium name="The Broad Institute Genomics Platform"/>
            <consortium name="The Broad Institute Genome Sequencing Center for Infectious Disease"/>
            <person name="Wu L."/>
            <person name="Ma J."/>
        </authorList>
    </citation>
    <scope>NUCLEOTIDE SEQUENCE [LARGE SCALE GENOMIC DNA]</scope>
    <source>
        <strain evidence="2">KCTC 52487</strain>
    </source>
</reference>
<keyword evidence="2" id="KW-1185">Reference proteome</keyword>
<comment type="caution">
    <text evidence="1">The sequence shown here is derived from an EMBL/GenBank/DDBJ whole genome shotgun (WGS) entry which is preliminary data.</text>
</comment>
<accession>A0ABV6ZUV1</accession>
<dbReference type="RefSeq" id="WP_343164108.1">
    <property type="nucleotide sequence ID" value="NZ_JBHRSV010000001.1"/>
</dbReference>
<evidence type="ECO:0000313" key="1">
    <source>
        <dbReference type="EMBL" id="MFC2925231.1"/>
    </source>
</evidence>
<proteinExistence type="predicted"/>
<dbReference type="Proteomes" id="UP001595379">
    <property type="component" value="Unassembled WGS sequence"/>
</dbReference>